<organism evidence="4">
    <name type="scientific">uncultured Rubrobacteraceae bacterium</name>
    <dbReference type="NCBI Taxonomy" id="349277"/>
    <lineage>
        <taxon>Bacteria</taxon>
        <taxon>Bacillati</taxon>
        <taxon>Actinomycetota</taxon>
        <taxon>Rubrobacteria</taxon>
        <taxon>Rubrobacterales</taxon>
        <taxon>Rubrobacteraceae</taxon>
        <taxon>environmental samples</taxon>
    </lineage>
</organism>
<accession>A0A6J4QB86</accession>
<evidence type="ECO:0000256" key="1">
    <source>
        <dbReference type="SAM" id="MobiDB-lite"/>
    </source>
</evidence>
<dbReference type="PANTHER" id="PTHR43606">
    <property type="entry name" value="PHOSPHATASE, PUTATIVE (AFU_ORTHOLOGUE AFUA_6G08710)-RELATED"/>
    <property type="match status" value="1"/>
</dbReference>
<feature type="compositionally biased region" description="Basic and acidic residues" evidence="1">
    <location>
        <begin position="559"/>
        <end position="576"/>
    </location>
</feature>
<protein>
    <submittedName>
        <fullName evidence="4">Phosphodiesterase/alkaline phosphatase D</fullName>
    </submittedName>
</protein>
<dbReference type="InterPro" id="IPR006311">
    <property type="entry name" value="TAT_signal"/>
</dbReference>
<dbReference type="InterPro" id="IPR032093">
    <property type="entry name" value="PhoD_N"/>
</dbReference>
<dbReference type="InterPro" id="IPR018946">
    <property type="entry name" value="PhoD-like_MPP"/>
</dbReference>
<dbReference type="PANTHER" id="PTHR43606:SF2">
    <property type="entry name" value="ALKALINE PHOSPHATASE FAMILY PROTEIN (AFU_ORTHOLOGUE AFUA_5G03860)"/>
    <property type="match status" value="1"/>
</dbReference>
<feature type="region of interest" description="Disordered" evidence="1">
    <location>
        <begin position="338"/>
        <end position="358"/>
    </location>
</feature>
<dbReference type="Pfam" id="PF16655">
    <property type="entry name" value="PhoD_N"/>
    <property type="match status" value="1"/>
</dbReference>
<evidence type="ECO:0000259" key="3">
    <source>
        <dbReference type="Pfam" id="PF16655"/>
    </source>
</evidence>
<name>A0A6J4QB86_9ACTN</name>
<dbReference type="EMBL" id="CADCUT010000223">
    <property type="protein sequence ID" value="CAA9438922.1"/>
    <property type="molecule type" value="Genomic_DNA"/>
</dbReference>
<reference evidence="4" key="1">
    <citation type="submission" date="2020-02" db="EMBL/GenBank/DDBJ databases">
        <authorList>
            <person name="Meier V. D."/>
        </authorList>
    </citation>
    <scope>NUCLEOTIDE SEQUENCE</scope>
    <source>
        <strain evidence="4">AVDCRST_MAG03</strain>
    </source>
</reference>
<feature type="region of interest" description="Disordered" evidence="1">
    <location>
        <begin position="557"/>
        <end position="576"/>
    </location>
</feature>
<dbReference type="CDD" id="cd07389">
    <property type="entry name" value="MPP_PhoD"/>
    <property type="match status" value="1"/>
</dbReference>
<gene>
    <name evidence="4" type="ORF">AVDCRST_MAG03-3825</name>
</gene>
<feature type="domain" description="Phospholipase D N-terminal" evidence="3">
    <location>
        <begin position="61"/>
        <end position="156"/>
    </location>
</feature>
<dbReference type="PROSITE" id="PS51318">
    <property type="entry name" value="TAT"/>
    <property type="match status" value="1"/>
</dbReference>
<dbReference type="InterPro" id="IPR029052">
    <property type="entry name" value="Metallo-depent_PP-like"/>
</dbReference>
<dbReference type="AlphaFoldDB" id="A0A6J4QB86"/>
<dbReference type="Gene3D" id="2.60.40.380">
    <property type="entry name" value="Purple acid phosphatase-like, N-terminal"/>
    <property type="match status" value="1"/>
</dbReference>
<evidence type="ECO:0000313" key="4">
    <source>
        <dbReference type="EMBL" id="CAA9438922.1"/>
    </source>
</evidence>
<dbReference type="InterPro" id="IPR038607">
    <property type="entry name" value="PhoD-like_sf"/>
</dbReference>
<dbReference type="SUPFAM" id="SSF56300">
    <property type="entry name" value="Metallo-dependent phosphatases"/>
    <property type="match status" value="1"/>
</dbReference>
<dbReference type="InterPro" id="IPR052900">
    <property type="entry name" value="Phospholipid_Metab_Enz"/>
</dbReference>
<dbReference type="Gene3D" id="3.60.21.70">
    <property type="entry name" value="PhoD-like phosphatase"/>
    <property type="match status" value="1"/>
</dbReference>
<sequence length="576" mass="64047">MTIRGNWEQRRAEAVSRMGEIDRRTFVKLGGASAAALIFGYGPFTERVWAEPRFSDYPFKLGVASGDPAPDGVVLWTRLAPDPLNGGGMPDKKVPVQWQVATDEGFANVVLEGMEFARPELAHSVHVEVGGLNPASEYFYRFRAGPELSPVGRTKTAPALGASLAEMNFAFVSCQQYEHGYFTAYRRMAEQEQLDLVVHLGDYIYEYGPNQYVAPGGNVRAHSGPEIVTLSDYRNRHAQYRTDEDLQAAHAAFPWAVTWDDHEVENNYADEVPEARTLTPTTEAFLRRRAAAYQSYYEHMPLRRSSVPTGPDMLLYRRLAYGNLAEFNVLDTRQYRDDQAANDGTDPPNPESLDPNRTLTGDEQERWLLDGLAASGATWNVLAQQVFFAQRDFNTDDTQRFSMDAWDGYVGSRDRISNFIRERGALNPVVLTGDVHNNWACDLKANYDDPASETFGVEFVGTSITSGGDGADTSPGQEATVAENPHIKFFSGQCGYVRCRLTPDEWRTDFRVLPYVSQPGAPVYTRASFVTEAGNPGLQQVDANTVQGTRVSAAAIESDAERIKAQEEAGGRRNRR</sequence>
<dbReference type="Pfam" id="PF09423">
    <property type="entry name" value="PhoD"/>
    <property type="match status" value="1"/>
</dbReference>
<feature type="domain" description="PhoD-like phosphatase metallophosphatase" evidence="2">
    <location>
        <begin position="169"/>
        <end position="510"/>
    </location>
</feature>
<proteinExistence type="predicted"/>
<evidence type="ECO:0000259" key="2">
    <source>
        <dbReference type="Pfam" id="PF09423"/>
    </source>
</evidence>